<dbReference type="Gene3D" id="3.40.220.10">
    <property type="entry name" value="Leucine Aminopeptidase, subunit E, domain 1"/>
    <property type="match status" value="1"/>
</dbReference>
<protein>
    <recommendedName>
        <fullName evidence="2">Macro domain-containing protein</fullName>
    </recommendedName>
</protein>
<dbReference type="InterPro" id="IPR043472">
    <property type="entry name" value="Macro_dom-like"/>
</dbReference>
<feature type="compositionally biased region" description="Basic and acidic residues" evidence="1">
    <location>
        <begin position="464"/>
        <end position="518"/>
    </location>
</feature>
<evidence type="ECO:0000256" key="1">
    <source>
        <dbReference type="SAM" id="MobiDB-lite"/>
    </source>
</evidence>
<proteinExistence type="predicted"/>
<dbReference type="Pfam" id="PF01661">
    <property type="entry name" value="Macro"/>
    <property type="match status" value="1"/>
</dbReference>
<feature type="compositionally biased region" description="Polar residues" evidence="1">
    <location>
        <begin position="438"/>
        <end position="447"/>
    </location>
</feature>
<dbReference type="SUPFAM" id="SSF52949">
    <property type="entry name" value="Macro domain-like"/>
    <property type="match status" value="1"/>
</dbReference>
<comment type="caution">
    <text evidence="3">The sequence shown here is derived from an EMBL/GenBank/DDBJ whole genome shotgun (WGS) entry which is preliminary data.</text>
</comment>
<feature type="domain" description="Macro" evidence="2">
    <location>
        <begin position="82"/>
        <end position="264"/>
    </location>
</feature>
<dbReference type="SMART" id="SM00506">
    <property type="entry name" value="A1pp"/>
    <property type="match status" value="1"/>
</dbReference>
<feature type="region of interest" description="Disordered" evidence="1">
    <location>
        <begin position="267"/>
        <end position="575"/>
    </location>
</feature>
<dbReference type="PANTHER" id="PTHR11106:SF27">
    <property type="entry name" value="MACRO DOMAIN-CONTAINING PROTEIN"/>
    <property type="match status" value="1"/>
</dbReference>
<feature type="compositionally biased region" description="Basic and acidic residues" evidence="1">
    <location>
        <begin position="351"/>
        <end position="426"/>
    </location>
</feature>
<dbReference type="CDD" id="cd02908">
    <property type="entry name" value="Macro_OAADPr_deacetylase"/>
    <property type="match status" value="1"/>
</dbReference>
<sequence length="575" mass="64686">MQSSLFKFLGIGHTEASENSATAENEKKSPWSKFDDLPLEEKRQLYRCGTNFVTLKDIPSWTEYRKDNLYAIYRRKGKKPEKPSFAVNALLNEKVSLWQGDITSLEVDAIVNAANNSLLGGGGVDGCIHRAAGPTLRKECAALNGCSTGDAKITSGHKLPAKYVIHTVGPFGKQEKPLRSCYKRCLGLVKKYGLRTVAFCCVSTGIYGYPIYDASCVALNTVRKWLEDGEKDGKKNAELVDRIIFCVFLGGDLEVYQRLLPRFFPSEDKYDQESEQEQEKDIDETETDSKEDERAENKPREDRQDKPSSKGNGKDDVKKGEQGKGKEVGVETRFQDSSENDRKNKQSLSGNKKEGFKKGEEAKEKEGGGEPRAEESSENVKTDKHSLSEKKKKKGEEKTEDVEMREESIKERVPDQPKLEEFRDSQEDITEVEPEKVVNQNAPSEGQDTTKEKKLCDKQSLSGNEKEEVKKREEAKVKEVEGEPRAEESSENVRKDKHSLSEKEKEEVKKGEEAKEEIGDIEMADVEGVPYPPKLEELQDSRPEDITDEKVVSKSVPSEGQDTTKEENLGDTSRE</sequence>
<gene>
    <name evidence="3" type="ORF">PLOB_00047315</name>
</gene>
<feature type="compositionally biased region" description="Basic and acidic residues" evidence="1">
    <location>
        <begin position="287"/>
        <end position="344"/>
    </location>
</feature>
<dbReference type="PROSITE" id="PS51154">
    <property type="entry name" value="MACRO"/>
    <property type="match status" value="1"/>
</dbReference>
<feature type="compositionally biased region" description="Basic and acidic residues" evidence="1">
    <location>
        <begin position="448"/>
        <end position="457"/>
    </location>
</feature>
<feature type="compositionally biased region" description="Basic and acidic residues" evidence="1">
    <location>
        <begin position="562"/>
        <end position="575"/>
    </location>
</feature>
<dbReference type="PANTHER" id="PTHR11106">
    <property type="entry name" value="GANGLIOSIDE INDUCED DIFFERENTIATION ASSOCIATED PROTEIN 2-RELATED"/>
    <property type="match status" value="1"/>
</dbReference>
<organism evidence="3 4">
    <name type="scientific">Porites lobata</name>
    <dbReference type="NCBI Taxonomy" id="104759"/>
    <lineage>
        <taxon>Eukaryota</taxon>
        <taxon>Metazoa</taxon>
        <taxon>Cnidaria</taxon>
        <taxon>Anthozoa</taxon>
        <taxon>Hexacorallia</taxon>
        <taxon>Scleractinia</taxon>
        <taxon>Fungiina</taxon>
        <taxon>Poritidae</taxon>
        <taxon>Porites</taxon>
    </lineage>
</organism>
<evidence type="ECO:0000313" key="4">
    <source>
        <dbReference type="Proteomes" id="UP001159405"/>
    </source>
</evidence>
<evidence type="ECO:0000259" key="2">
    <source>
        <dbReference type="PROSITE" id="PS51154"/>
    </source>
</evidence>
<name>A0ABN8PX00_9CNID</name>
<dbReference type="Proteomes" id="UP001159405">
    <property type="component" value="Unassembled WGS sequence"/>
</dbReference>
<dbReference type="EMBL" id="CALNXK010000088">
    <property type="protein sequence ID" value="CAH3149989.1"/>
    <property type="molecule type" value="Genomic_DNA"/>
</dbReference>
<evidence type="ECO:0000313" key="3">
    <source>
        <dbReference type="EMBL" id="CAH3149989.1"/>
    </source>
</evidence>
<feature type="compositionally biased region" description="Basic and acidic residues" evidence="1">
    <location>
        <begin position="534"/>
        <end position="552"/>
    </location>
</feature>
<reference evidence="3 4" key="1">
    <citation type="submission" date="2022-05" db="EMBL/GenBank/DDBJ databases">
        <authorList>
            <consortium name="Genoscope - CEA"/>
            <person name="William W."/>
        </authorList>
    </citation>
    <scope>NUCLEOTIDE SEQUENCE [LARGE SCALE GENOMIC DNA]</scope>
</reference>
<feature type="compositionally biased region" description="Acidic residues" evidence="1">
    <location>
        <begin position="273"/>
        <end position="286"/>
    </location>
</feature>
<keyword evidence="4" id="KW-1185">Reference proteome</keyword>
<dbReference type="InterPro" id="IPR002589">
    <property type="entry name" value="Macro_dom"/>
</dbReference>
<accession>A0ABN8PX00</accession>